<evidence type="ECO:0000256" key="6">
    <source>
        <dbReference type="HAMAP-Rule" id="MF_01518"/>
    </source>
</evidence>
<dbReference type="SUPFAM" id="SSF51338">
    <property type="entry name" value="Composite domain of metallo-dependent hydrolases"/>
    <property type="match status" value="1"/>
</dbReference>
<dbReference type="HAMAP" id="MF_01518">
    <property type="entry name" value="Adenine_deamin"/>
    <property type="match status" value="1"/>
</dbReference>
<evidence type="ECO:0000259" key="8">
    <source>
        <dbReference type="Pfam" id="PF13382"/>
    </source>
</evidence>
<dbReference type="EMBL" id="JAMDLW010000020">
    <property type="protein sequence ID" value="MCY9521084.1"/>
    <property type="molecule type" value="Genomic_DNA"/>
</dbReference>
<gene>
    <name evidence="6" type="primary">ade</name>
    <name evidence="9" type="ORF">M5X09_15645</name>
</gene>
<name>A0ABT4DUS0_9BACL</name>
<proteinExistence type="inferred from homology"/>
<accession>A0ABT4DUS0</accession>
<evidence type="ECO:0000313" key="9">
    <source>
        <dbReference type="EMBL" id="MCY9521084.1"/>
    </source>
</evidence>
<dbReference type="RefSeq" id="WP_087435767.1">
    <property type="nucleotide sequence ID" value="NZ_JAMDLV010000019.1"/>
</dbReference>
<dbReference type="Pfam" id="PF01979">
    <property type="entry name" value="Amidohydro_1"/>
    <property type="match status" value="1"/>
</dbReference>
<dbReference type="Proteomes" id="UP001207626">
    <property type="component" value="Unassembled WGS sequence"/>
</dbReference>
<comment type="catalytic activity">
    <reaction evidence="5 6">
        <text>adenine + H2O + H(+) = hypoxanthine + NH4(+)</text>
        <dbReference type="Rhea" id="RHEA:23688"/>
        <dbReference type="ChEBI" id="CHEBI:15377"/>
        <dbReference type="ChEBI" id="CHEBI:15378"/>
        <dbReference type="ChEBI" id="CHEBI:16708"/>
        <dbReference type="ChEBI" id="CHEBI:17368"/>
        <dbReference type="ChEBI" id="CHEBI:28938"/>
        <dbReference type="EC" id="3.5.4.2"/>
    </reaction>
</comment>
<dbReference type="SUPFAM" id="SSF51556">
    <property type="entry name" value="Metallo-dependent hydrolases"/>
    <property type="match status" value="1"/>
</dbReference>
<sequence length="612" mass="65726">MESPQRFARPHLADCVPDLVATARGDKKATLVILHAKLVNVCSGEIQDDMSIGVQGTRIAFVGKDASHMIGDDTKVIDAGGRYVAPGLLDGHCHIESSQITPTQFARAVLVKGTTGGFFDAHEITNVLGLPGLRLMLDEARETPLAAYMQVASCVPSTGPELETSGASIGPEEVAEAFTWGPDMIALGEVMNFPGVVFGDEKMIGEIQATLRAGRVADGHYTWPVDDWRISAYAASGISGCHESVKAEDVIERVRRGIYAKMRRGSAWHDVAESIKAHTDHGIDTRRMILVTDDRSPESLVDEGHMDFVVRHAIAQGVRPVTAFQMATINTAERFGVARDVGTITPASCADIIILDGNLADVNVVMTIAAGQVVAEHGRMVVELPEFTYPEEAIRSVHLTREVRPEDFVIQAPVQSGERTARAIQVRENHVDTKEQLVSVRIEDGSIALNVEDGLCKIAVIERHKGTGNQALGLVSDVGFNVPAAIATTVAHDCHNVMVIGNSDALMAQAANVVADMQGGIAVVTADKVVKLPLPVAGLMSNAPFEEVAEQSRAISEALYEAGCTMNYAFMTLSLLALIVVPELRLSDIGLIKTTEQGFVEVPLFVDDEQYV</sequence>
<feature type="domain" description="Amidohydrolase-related" evidence="7">
    <location>
        <begin position="83"/>
        <end position="374"/>
    </location>
</feature>
<comment type="cofactor">
    <cofactor evidence="6">
        <name>Mn(2+)</name>
        <dbReference type="ChEBI" id="CHEBI:29035"/>
    </cofactor>
</comment>
<dbReference type="InterPro" id="IPR032466">
    <property type="entry name" value="Metal_Hydrolase"/>
</dbReference>
<dbReference type="Pfam" id="PF13382">
    <property type="entry name" value="Adenine_deam_C"/>
    <property type="match status" value="1"/>
</dbReference>
<dbReference type="PANTHER" id="PTHR11113">
    <property type="entry name" value="N-ACETYLGLUCOSAMINE-6-PHOSPHATE DEACETYLASE"/>
    <property type="match status" value="1"/>
</dbReference>
<dbReference type="InterPro" id="IPR011059">
    <property type="entry name" value="Metal-dep_hydrolase_composite"/>
</dbReference>
<protein>
    <recommendedName>
        <fullName evidence="2 6">Adenine deaminase</fullName>
        <shortName evidence="6">Adenase</shortName>
        <shortName evidence="6">Adenine aminase</shortName>
        <ecNumber evidence="2 6">3.5.4.2</ecNumber>
    </recommendedName>
</protein>
<evidence type="ECO:0000256" key="3">
    <source>
        <dbReference type="ARBA" id="ARBA00022801"/>
    </source>
</evidence>
<comment type="caution">
    <text evidence="9">The sequence shown here is derived from an EMBL/GenBank/DDBJ whole genome shotgun (WGS) entry which is preliminary data.</text>
</comment>
<evidence type="ECO:0000259" key="7">
    <source>
        <dbReference type="Pfam" id="PF01979"/>
    </source>
</evidence>
<dbReference type="InterPro" id="IPR006679">
    <property type="entry name" value="Adenine_deam"/>
</dbReference>
<dbReference type="EC" id="3.5.4.2" evidence="2 6"/>
<dbReference type="InterPro" id="IPR006680">
    <property type="entry name" value="Amidohydro-rel"/>
</dbReference>
<organism evidence="9 10">
    <name type="scientific">Paenibacillus apiarius</name>
    <dbReference type="NCBI Taxonomy" id="46240"/>
    <lineage>
        <taxon>Bacteria</taxon>
        <taxon>Bacillati</taxon>
        <taxon>Bacillota</taxon>
        <taxon>Bacilli</taxon>
        <taxon>Bacillales</taxon>
        <taxon>Paenibacillaceae</taxon>
        <taxon>Paenibacillus</taxon>
    </lineage>
</organism>
<dbReference type="InterPro" id="IPR026912">
    <property type="entry name" value="Adenine_deam_C"/>
</dbReference>
<evidence type="ECO:0000313" key="10">
    <source>
        <dbReference type="Proteomes" id="UP001207626"/>
    </source>
</evidence>
<comment type="similarity">
    <text evidence="1 6">Belongs to the metallo-dependent hydrolases superfamily. Adenine deaminase family.</text>
</comment>
<keyword evidence="10" id="KW-1185">Reference proteome</keyword>
<evidence type="ECO:0000256" key="5">
    <source>
        <dbReference type="ARBA" id="ARBA00047720"/>
    </source>
</evidence>
<evidence type="ECO:0000256" key="4">
    <source>
        <dbReference type="ARBA" id="ARBA00023211"/>
    </source>
</evidence>
<evidence type="ECO:0000256" key="2">
    <source>
        <dbReference type="ARBA" id="ARBA00012782"/>
    </source>
</evidence>
<feature type="domain" description="Adenine deaminase C-terminal" evidence="8">
    <location>
        <begin position="433"/>
        <end position="596"/>
    </location>
</feature>
<dbReference type="Gene3D" id="2.30.40.10">
    <property type="entry name" value="Urease, subunit C, domain 1"/>
    <property type="match status" value="1"/>
</dbReference>
<reference evidence="9 10" key="1">
    <citation type="submission" date="2022-05" db="EMBL/GenBank/DDBJ databases">
        <title>Genome Sequencing of Bee-Associated Microbes.</title>
        <authorList>
            <person name="Dunlap C."/>
        </authorList>
    </citation>
    <scope>NUCLEOTIDE SEQUENCE [LARGE SCALE GENOMIC DNA]</scope>
    <source>
        <strain evidence="9 10">NRRL NRS-1438</strain>
    </source>
</reference>
<evidence type="ECO:0000256" key="1">
    <source>
        <dbReference type="ARBA" id="ARBA00006773"/>
    </source>
</evidence>
<keyword evidence="3 6" id="KW-0378">Hydrolase</keyword>
<dbReference type="PANTHER" id="PTHR11113:SF2">
    <property type="entry name" value="ADENINE DEAMINASE"/>
    <property type="match status" value="1"/>
</dbReference>
<dbReference type="Gene3D" id="3.20.20.140">
    <property type="entry name" value="Metal-dependent hydrolases"/>
    <property type="match status" value="1"/>
</dbReference>
<keyword evidence="4 6" id="KW-0464">Manganese</keyword>